<accession>A0AAN9F1E9</accession>
<gene>
    <name evidence="1" type="ORF">RIF29_19249</name>
</gene>
<evidence type="ECO:0000313" key="1">
    <source>
        <dbReference type="EMBL" id="KAK7266600.1"/>
    </source>
</evidence>
<organism evidence="1 2">
    <name type="scientific">Crotalaria pallida</name>
    <name type="common">Smooth rattlebox</name>
    <name type="synonym">Crotalaria striata</name>
    <dbReference type="NCBI Taxonomy" id="3830"/>
    <lineage>
        <taxon>Eukaryota</taxon>
        <taxon>Viridiplantae</taxon>
        <taxon>Streptophyta</taxon>
        <taxon>Embryophyta</taxon>
        <taxon>Tracheophyta</taxon>
        <taxon>Spermatophyta</taxon>
        <taxon>Magnoliopsida</taxon>
        <taxon>eudicotyledons</taxon>
        <taxon>Gunneridae</taxon>
        <taxon>Pentapetalae</taxon>
        <taxon>rosids</taxon>
        <taxon>fabids</taxon>
        <taxon>Fabales</taxon>
        <taxon>Fabaceae</taxon>
        <taxon>Papilionoideae</taxon>
        <taxon>50 kb inversion clade</taxon>
        <taxon>genistoids sensu lato</taxon>
        <taxon>core genistoids</taxon>
        <taxon>Crotalarieae</taxon>
        <taxon>Crotalaria</taxon>
    </lineage>
</organism>
<evidence type="ECO:0000313" key="2">
    <source>
        <dbReference type="Proteomes" id="UP001372338"/>
    </source>
</evidence>
<dbReference type="Proteomes" id="UP001372338">
    <property type="component" value="Unassembled WGS sequence"/>
</dbReference>
<protein>
    <submittedName>
        <fullName evidence="1">Uncharacterized protein</fullName>
    </submittedName>
</protein>
<proteinExistence type="predicted"/>
<keyword evidence="2" id="KW-1185">Reference proteome</keyword>
<dbReference type="AlphaFoldDB" id="A0AAN9F1E9"/>
<sequence>MNISIDTVNTAQIKCLLYIVSMKSFLNHCCEFNLIQVVFILNFPLGQNSEGQKKGKWNWKPCHWLQ</sequence>
<name>A0AAN9F1E9_CROPI</name>
<reference evidence="1 2" key="1">
    <citation type="submission" date="2024-01" db="EMBL/GenBank/DDBJ databases">
        <title>The genomes of 5 underutilized Papilionoideae crops provide insights into root nodulation and disease resistanc.</title>
        <authorList>
            <person name="Yuan L."/>
        </authorList>
    </citation>
    <scope>NUCLEOTIDE SEQUENCE [LARGE SCALE GENOMIC DNA]</scope>
    <source>
        <strain evidence="1">ZHUSHIDOU_FW_LH</strain>
        <tissue evidence="1">Leaf</tissue>
    </source>
</reference>
<dbReference type="EMBL" id="JAYWIO010000004">
    <property type="protein sequence ID" value="KAK7266600.1"/>
    <property type="molecule type" value="Genomic_DNA"/>
</dbReference>
<comment type="caution">
    <text evidence="1">The sequence shown here is derived from an EMBL/GenBank/DDBJ whole genome shotgun (WGS) entry which is preliminary data.</text>
</comment>